<comment type="caution">
    <text evidence="2">The sequence shown here is derived from an EMBL/GenBank/DDBJ whole genome shotgun (WGS) entry which is preliminary data.</text>
</comment>
<sequence>MTFLSEPPPGLPFDVNHEWRQRAPKGCRNPKKLRVDYWKKYNHIEIPLRSRQDWYKLALKLAEEASTPEELERGFEAEYYNELKKQLELARMICKKGRDGDSYNLQRATAEILDEKTLASMLQLCSCLLSGWAEPDRSKRDMAQEEEAYHQKILQDPSLPLPSQTQHISLTRDGEDEDTSDDCVSELDSEVDEFGPYEAPSISNYYCDSIGQPNRPYSASLTNAAAEKNPHAEPALSAGTVGAHEHAKRDTARSVAESAHPSALPASSAKQELSSIGNQSMTNKGQVAVPMTMNHSHGSSLQAQHPSPNQQRQRSKNAANR</sequence>
<dbReference type="OrthoDB" id="10374873at2759"/>
<reference evidence="2 3" key="1">
    <citation type="journal article" date="2016" name="Genome Biol. Evol.">
        <title>Divergent and convergent evolution of fungal pathogenicity.</title>
        <authorList>
            <person name="Shang Y."/>
            <person name="Xiao G."/>
            <person name="Zheng P."/>
            <person name="Cen K."/>
            <person name="Zhan S."/>
            <person name="Wang C."/>
        </authorList>
    </citation>
    <scope>NUCLEOTIDE SEQUENCE [LARGE SCALE GENOMIC DNA]</scope>
    <source>
        <strain evidence="2 3">RCEF 3172</strain>
    </source>
</reference>
<dbReference type="EMBL" id="AZHA01000011">
    <property type="protein sequence ID" value="OAA43883.1"/>
    <property type="molecule type" value="Genomic_DNA"/>
</dbReference>
<accession>A0A162JLT3</accession>
<feature type="compositionally biased region" description="Basic and acidic residues" evidence="1">
    <location>
        <begin position="138"/>
        <end position="150"/>
    </location>
</feature>
<proteinExistence type="predicted"/>
<dbReference type="Proteomes" id="UP000076863">
    <property type="component" value="Unassembled WGS sequence"/>
</dbReference>
<protein>
    <submittedName>
        <fullName evidence="2">Uncharacterized protein</fullName>
    </submittedName>
</protein>
<organism evidence="2 3">
    <name type="scientific">Beauveria brongniartii RCEF 3172</name>
    <dbReference type="NCBI Taxonomy" id="1081107"/>
    <lineage>
        <taxon>Eukaryota</taxon>
        <taxon>Fungi</taxon>
        <taxon>Dikarya</taxon>
        <taxon>Ascomycota</taxon>
        <taxon>Pezizomycotina</taxon>
        <taxon>Sordariomycetes</taxon>
        <taxon>Hypocreomycetidae</taxon>
        <taxon>Hypocreales</taxon>
        <taxon>Cordycipitaceae</taxon>
        <taxon>Beauveria</taxon>
        <taxon>Beauveria brongniartii</taxon>
    </lineage>
</organism>
<feature type="region of interest" description="Disordered" evidence="1">
    <location>
        <begin position="239"/>
        <end position="321"/>
    </location>
</feature>
<evidence type="ECO:0000313" key="2">
    <source>
        <dbReference type="EMBL" id="OAA43883.1"/>
    </source>
</evidence>
<name>A0A162JLT3_9HYPO</name>
<evidence type="ECO:0000313" key="3">
    <source>
        <dbReference type="Proteomes" id="UP000076863"/>
    </source>
</evidence>
<feature type="compositionally biased region" description="Polar residues" evidence="1">
    <location>
        <begin position="270"/>
        <end position="285"/>
    </location>
</feature>
<feature type="region of interest" description="Disordered" evidence="1">
    <location>
        <begin position="138"/>
        <end position="165"/>
    </location>
</feature>
<dbReference type="AlphaFoldDB" id="A0A162JLT3"/>
<feature type="compositionally biased region" description="Basic and acidic residues" evidence="1">
    <location>
        <begin position="243"/>
        <end position="252"/>
    </location>
</feature>
<evidence type="ECO:0000256" key="1">
    <source>
        <dbReference type="SAM" id="MobiDB-lite"/>
    </source>
</evidence>
<feature type="compositionally biased region" description="Polar residues" evidence="1">
    <location>
        <begin position="293"/>
        <end position="321"/>
    </location>
</feature>
<feature type="compositionally biased region" description="Low complexity" evidence="1">
    <location>
        <begin position="256"/>
        <end position="269"/>
    </location>
</feature>
<gene>
    <name evidence="2" type="ORF">BBO_04239</name>
</gene>
<keyword evidence="3" id="KW-1185">Reference proteome</keyword>